<sequence>MTPQVWHWPACALVLGVVQSLIEFPPSAARQISSLKAAPVLPGWCDPGVAVTVPVLVAGLTIRLFFYEGL</sequence>
<protein>
    <submittedName>
        <fullName evidence="2">Uncharacterized protein</fullName>
    </submittedName>
</protein>
<evidence type="ECO:0000313" key="3">
    <source>
        <dbReference type="Proteomes" id="UP000035067"/>
    </source>
</evidence>
<accession>A0A0G2HMR6</accession>
<reference evidence="2 3" key="1">
    <citation type="submission" date="2015-01" db="EMBL/GenBank/DDBJ databases">
        <title>Lifestyle Evolution in Cyanobacterial Symbionts of Sponges.</title>
        <authorList>
            <person name="Burgsdorf I."/>
            <person name="Slaby B.M."/>
            <person name="Handley K.M."/>
            <person name="Haber M."/>
            <person name="Blom J."/>
            <person name="Marshall C.W."/>
            <person name="Gilbert J.A."/>
            <person name="Hentschel U."/>
            <person name="Steindler L."/>
        </authorList>
    </citation>
    <scope>NUCLEOTIDE SEQUENCE [LARGE SCALE GENOMIC DNA]</scope>
    <source>
        <strain evidence="2">SP3</strain>
    </source>
</reference>
<evidence type="ECO:0000313" key="2">
    <source>
        <dbReference type="EMBL" id="KKZ13323.1"/>
    </source>
</evidence>
<dbReference type="Proteomes" id="UP000035067">
    <property type="component" value="Unassembled WGS sequence"/>
</dbReference>
<name>A0A0G2HMR6_9SYNE</name>
<feature type="transmembrane region" description="Helical" evidence="1">
    <location>
        <begin position="48"/>
        <end position="66"/>
    </location>
</feature>
<keyword evidence="1" id="KW-1133">Transmembrane helix</keyword>
<comment type="caution">
    <text evidence="2">The sequence shown here is derived from an EMBL/GenBank/DDBJ whole genome shotgun (WGS) entry which is preliminary data.</text>
</comment>
<dbReference type="EMBL" id="JXQG01000002">
    <property type="protein sequence ID" value="KKZ13323.1"/>
    <property type="molecule type" value="Genomic_DNA"/>
</dbReference>
<organism evidence="2 3">
    <name type="scientific">Candidatus Synechococcus spongiarum SP3</name>
    <dbReference type="NCBI Taxonomy" id="1604020"/>
    <lineage>
        <taxon>Bacteria</taxon>
        <taxon>Bacillati</taxon>
        <taxon>Cyanobacteriota</taxon>
        <taxon>Cyanophyceae</taxon>
        <taxon>Synechococcales</taxon>
        <taxon>Synechococcaceae</taxon>
        <taxon>Synechococcus</taxon>
    </lineage>
</organism>
<dbReference type="AlphaFoldDB" id="A0A0G2HMR6"/>
<gene>
    <name evidence="2" type="ORF">TE42_00580</name>
</gene>
<keyword evidence="1" id="KW-0812">Transmembrane</keyword>
<keyword evidence="1" id="KW-0472">Membrane</keyword>
<evidence type="ECO:0000256" key="1">
    <source>
        <dbReference type="SAM" id="Phobius"/>
    </source>
</evidence>
<proteinExistence type="predicted"/>
<dbReference type="PATRIC" id="fig|1604020.3.peg.427"/>